<comment type="caution">
    <text evidence="2">The sequence shown here is derived from an EMBL/GenBank/DDBJ whole genome shotgun (WGS) entry which is preliminary data.</text>
</comment>
<accession>A0A813L0K7</accession>
<dbReference type="Proteomes" id="UP000626109">
    <property type="component" value="Unassembled WGS sequence"/>
</dbReference>
<feature type="transmembrane region" description="Helical" evidence="1">
    <location>
        <begin position="102"/>
        <end position="118"/>
    </location>
</feature>
<dbReference type="AlphaFoldDB" id="A0A813L0K7"/>
<feature type="transmembrane region" description="Helical" evidence="1">
    <location>
        <begin position="138"/>
        <end position="157"/>
    </location>
</feature>
<feature type="transmembrane region" description="Helical" evidence="1">
    <location>
        <begin position="36"/>
        <end position="60"/>
    </location>
</feature>
<evidence type="ECO:0000256" key="1">
    <source>
        <dbReference type="SAM" id="Phobius"/>
    </source>
</evidence>
<reference evidence="2" key="1">
    <citation type="submission" date="2021-02" db="EMBL/GenBank/DDBJ databases">
        <authorList>
            <person name="Dougan E. K."/>
            <person name="Rhodes N."/>
            <person name="Thang M."/>
            <person name="Chan C."/>
        </authorList>
    </citation>
    <scope>NUCLEOTIDE SEQUENCE</scope>
</reference>
<feature type="transmembrane region" description="Helical" evidence="1">
    <location>
        <begin position="72"/>
        <end position="90"/>
    </location>
</feature>
<organism evidence="2 3">
    <name type="scientific">Polarella glacialis</name>
    <name type="common">Dinoflagellate</name>
    <dbReference type="NCBI Taxonomy" id="89957"/>
    <lineage>
        <taxon>Eukaryota</taxon>
        <taxon>Sar</taxon>
        <taxon>Alveolata</taxon>
        <taxon>Dinophyceae</taxon>
        <taxon>Suessiales</taxon>
        <taxon>Suessiaceae</taxon>
        <taxon>Polarella</taxon>
    </lineage>
</organism>
<evidence type="ECO:0000313" key="2">
    <source>
        <dbReference type="EMBL" id="CAE8717235.1"/>
    </source>
</evidence>
<gene>
    <name evidence="2" type="ORF">PGLA2088_LOCUS39447</name>
</gene>
<keyword evidence="1" id="KW-0812">Transmembrane</keyword>
<dbReference type="EMBL" id="CAJNNW010033126">
    <property type="protein sequence ID" value="CAE8717235.1"/>
    <property type="molecule type" value="Genomic_DNA"/>
</dbReference>
<feature type="non-terminal residue" evidence="2">
    <location>
        <position position="1"/>
    </location>
</feature>
<name>A0A813L0K7_POLGL</name>
<keyword evidence="1" id="KW-0472">Membrane</keyword>
<protein>
    <submittedName>
        <fullName evidence="2">Uncharacterized protein</fullName>
    </submittedName>
</protein>
<sequence>MASVPQQLFVVLVASIVVLVQGIIEIRGTSDLLCFWAVLAGAVSTLTCVVVLLFVGPCSLDGSLAGRIQENIGLISLCLALLWVAGAGVMTFKGPFASPGNGYFAAWAAFLVSWLLAVEHFPRLRAPFEQVVEGGGKVIEVGGKLLAVLLIASAVVLV</sequence>
<keyword evidence="1" id="KW-1133">Transmembrane helix</keyword>
<feature type="transmembrane region" description="Helical" evidence="1">
    <location>
        <begin position="7"/>
        <end position="24"/>
    </location>
</feature>
<proteinExistence type="predicted"/>
<evidence type="ECO:0000313" key="3">
    <source>
        <dbReference type="Proteomes" id="UP000626109"/>
    </source>
</evidence>